<proteinExistence type="predicted"/>
<feature type="compositionally biased region" description="Basic and acidic residues" evidence="1">
    <location>
        <begin position="105"/>
        <end position="115"/>
    </location>
</feature>
<evidence type="ECO:0000256" key="1">
    <source>
        <dbReference type="SAM" id="MobiDB-lite"/>
    </source>
</evidence>
<organism evidence="2 3">
    <name type="scientific">Byssothecium circinans</name>
    <dbReference type="NCBI Taxonomy" id="147558"/>
    <lineage>
        <taxon>Eukaryota</taxon>
        <taxon>Fungi</taxon>
        <taxon>Dikarya</taxon>
        <taxon>Ascomycota</taxon>
        <taxon>Pezizomycotina</taxon>
        <taxon>Dothideomycetes</taxon>
        <taxon>Pleosporomycetidae</taxon>
        <taxon>Pleosporales</taxon>
        <taxon>Massarineae</taxon>
        <taxon>Massarinaceae</taxon>
        <taxon>Byssothecium</taxon>
    </lineage>
</organism>
<reference evidence="2" key="1">
    <citation type="journal article" date="2020" name="Stud. Mycol.">
        <title>101 Dothideomycetes genomes: a test case for predicting lifestyles and emergence of pathogens.</title>
        <authorList>
            <person name="Haridas S."/>
            <person name="Albert R."/>
            <person name="Binder M."/>
            <person name="Bloem J."/>
            <person name="Labutti K."/>
            <person name="Salamov A."/>
            <person name="Andreopoulos B."/>
            <person name="Baker S."/>
            <person name="Barry K."/>
            <person name="Bills G."/>
            <person name="Bluhm B."/>
            <person name="Cannon C."/>
            <person name="Castanera R."/>
            <person name="Culley D."/>
            <person name="Daum C."/>
            <person name="Ezra D."/>
            <person name="Gonzalez J."/>
            <person name="Henrissat B."/>
            <person name="Kuo A."/>
            <person name="Liang C."/>
            <person name="Lipzen A."/>
            <person name="Lutzoni F."/>
            <person name="Magnuson J."/>
            <person name="Mondo S."/>
            <person name="Nolan M."/>
            <person name="Ohm R."/>
            <person name="Pangilinan J."/>
            <person name="Park H.-J."/>
            <person name="Ramirez L."/>
            <person name="Alfaro M."/>
            <person name="Sun H."/>
            <person name="Tritt A."/>
            <person name="Yoshinaga Y."/>
            <person name="Zwiers L.-H."/>
            <person name="Turgeon B."/>
            <person name="Goodwin S."/>
            <person name="Spatafora J."/>
            <person name="Crous P."/>
            <person name="Grigoriev I."/>
        </authorList>
    </citation>
    <scope>NUCLEOTIDE SEQUENCE</scope>
    <source>
        <strain evidence="2">CBS 675.92</strain>
    </source>
</reference>
<evidence type="ECO:0000313" key="2">
    <source>
        <dbReference type="EMBL" id="KAF1949585.1"/>
    </source>
</evidence>
<gene>
    <name evidence="2" type="ORF">CC80DRAFT_255453</name>
</gene>
<sequence>MKAWGTKPSPKRMDRAPPLRHRHPSFSTSSHRSPASKVHYRLHSSLNPHRVFHSTGPAPNFGASAPITPPKQRISVPKRAGPANISQHTQPITSPVTRQEQGDDSSFRMKDAPGP</sequence>
<dbReference type="AlphaFoldDB" id="A0A6A5T9D2"/>
<evidence type="ECO:0000313" key="3">
    <source>
        <dbReference type="Proteomes" id="UP000800035"/>
    </source>
</evidence>
<keyword evidence="3" id="KW-1185">Reference proteome</keyword>
<feature type="region of interest" description="Disordered" evidence="1">
    <location>
        <begin position="1"/>
        <end position="115"/>
    </location>
</feature>
<dbReference type="Proteomes" id="UP000800035">
    <property type="component" value="Unassembled WGS sequence"/>
</dbReference>
<name>A0A6A5T9D2_9PLEO</name>
<dbReference type="EMBL" id="ML977035">
    <property type="protein sequence ID" value="KAF1949585.1"/>
    <property type="molecule type" value="Genomic_DNA"/>
</dbReference>
<feature type="compositionally biased region" description="Polar residues" evidence="1">
    <location>
        <begin position="84"/>
        <end position="99"/>
    </location>
</feature>
<protein>
    <submittedName>
        <fullName evidence="2">Uncharacterized protein</fullName>
    </submittedName>
</protein>
<accession>A0A6A5T9D2</accession>